<comment type="caution">
    <text evidence="3">The sequence shown here is derived from an EMBL/GenBank/DDBJ whole genome shotgun (WGS) entry which is preliminary data.</text>
</comment>
<dbReference type="SUPFAM" id="SSF56925">
    <property type="entry name" value="OMPA-like"/>
    <property type="match status" value="1"/>
</dbReference>
<dbReference type="EMBL" id="JAQQXS010000014">
    <property type="protein sequence ID" value="MDC8786522.1"/>
    <property type="molecule type" value="Genomic_DNA"/>
</dbReference>
<dbReference type="Gene3D" id="2.40.160.20">
    <property type="match status" value="1"/>
</dbReference>
<feature type="signal peptide" evidence="2">
    <location>
        <begin position="1"/>
        <end position="22"/>
    </location>
</feature>
<gene>
    <name evidence="3" type="ORF">PRZ01_15135</name>
</gene>
<sequence>MKKTHILCAAATLLALASTAHAQSAGTFMARIGATSIHPDVNSGDLSAPSLTGTKVDINSASQVSAGITWMWTDNIAIDLPLSIPFKHEVTGAGAIAGTGKLAEVQALPATLTAQYRFGVPTSTLRPYVGAGLTYAMFMKPKSTAALSGLTGGSPSNPTIMTMENRFGPTVQMGFTAKFTDRLSLDATLTKVFVKTKGHLSTGQSIDVELNPLAYTVGLVYTF</sequence>
<keyword evidence="4" id="KW-1185">Reference proteome</keyword>
<evidence type="ECO:0000313" key="4">
    <source>
        <dbReference type="Proteomes" id="UP001219862"/>
    </source>
</evidence>
<dbReference type="Pfam" id="PF03922">
    <property type="entry name" value="OmpW"/>
    <property type="match status" value="1"/>
</dbReference>
<feature type="chain" id="PRO_5046075937" evidence="2">
    <location>
        <begin position="23"/>
        <end position="223"/>
    </location>
</feature>
<evidence type="ECO:0000256" key="1">
    <source>
        <dbReference type="ARBA" id="ARBA00004442"/>
    </source>
</evidence>
<dbReference type="InterPro" id="IPR011250">
    <property type="entry name" value="OMP/PagP_B-barrel"/>
</dbReference>
<proteinExistence type="predicted"/>
<keyword evidence="2" id="KW-0732">Signal</keyword>
<organism evidence="3 4">
    <name type="scientific">Roseateles koreensis</name>
    <dbReference type="NCBI Taxonomy" id="2987526"/>
    <lineage>
        <taxon>Bacteria</taxon>
        <taxon>Pseudomonadati</taxon>
        <taxon>Pseudomonadota</taxon>
        <taxon>Betaproteobacteria</taxon>
        <taxon>Burkholderiales</taxon>
        <taxon>Sphaerotilaceae</taxon>
        <taxon>Roseateles</taxon>
    </lineage>
</organism>
<reference evidence="3 4" key="1">
    <citation type="submission" date="2022-10" db="EMBL/GenBank/DDBJ databases">
        <title>paucibacter sp. hw8 Genome sequencing.</title>
        <authorList>
            <person name="Park S."/>
        </authorList>
    </citation>
    <scope>NUCLEOTIDE SEQUENCE [LARGE SCALE GENOMIC DNA]</scope>
    <source>
        <strain evidence="4">hw8</strain>
    </source>
</reference>
<accession>A0ABT5KUL6</accession>
<evidence type="ECO:0000256" key="2">
    <source>
        <dbReference type="SAM" id="SignalP"/>
    </source>
</evidence>
<evidence type="ECO:0000313" key="3">
    <source>
        <dbReference type="EMBL" id="MDC8786522.1"/>
    </source>
</evidence>
<dbReference type="Proteomes" id="UP001219862">
    <property type="component" value="Unassembled WGS sequence"/>
</dbReference>
<dbReference type="PANTHER" id="PTHR36920">
    <property type="match status" value="1"/>
</dbReference>
<comment type="subcellular location">
    <subcellularLocation>
        <location evidence="1">Cell outer membrane</location>
    </subcellularLocation>
</comment>
<dbReference type="PANTHER" id="PTHR36920:SF1">
    <property type="entry name" value="OUTER MEMBRANE PROTEIN W"/>
    <property type="match status" value="1"/>
</dbReference>
<protein>
    <submittedName>
        <fullName evidence="3">Outer membrane beta-barrel protein</fullName>
    </submittedName>
</protein>
<dbReference type="RefSeq" id="WP_273597638.1">
    <property type="nucleotide sequence ID" value="NZ_JAQQXS010000014.1"/>
</dbReference>
<name>A0ABT5KUL6_9BURK</name>
<dbReference type="InterPro" id="IPR005618">
    <property type="entry name" value="OMPW"/>
</dbReference>